<reference evidence="6" key="1">
    <citation type="submission" date="2017-08" db="EMBL/GenBank/DDBJ databases">
        <authorList>
            <person name="Polle J.E."/>
            <person name="Barry K."/>
            <person name="Cushman J."/>
            <person name="Schmutz J."/>
            <person name="Tran D."/>
            <person name="Hathwaick L.T."/>
            <person name="Yim W.C."/>
            <person name="Jenkins J."/>
            <person name="Mckie-Krisberg Z.M."/>
            <person name="Prochnik S."/>
            <person name="Lindquist E."/>
            <person name="Dockter R.B."/>
            <person name="Adam C."/>
            <person name="Molina H."/>
            <person name="Bunkerborg J."/>
            <person name="Jin E."/>
            <person name="Buchheim M."/>
            <person name="Magnuson J."/>
        </authorList>
    </citation>
    <scope>NUCLEOTIDE SEQUENCE</scope>
    <source>
        <strain evidence="6">CCAP 19/18</strain>
    </source>
</reference>
<evidence type="ECO:0000256" key="3">
    <source>
        <dbReference type="ARBA" id="ARBA00023242"/>
    </source>
</evidence>
<comment type="subcellular location">
    <subcellularLocation>
        <location evidence="1 4">Nucleus</location>
    </subcellularLocation>
</comment>
<sequence>MTAVSWVPAFQDSTDHSRLMHKRKAARKAEEGFRRMDEEDPYAAAARRGQLPLTRELQFLERVKARLRSRESYSDFLKCLNLYAQDIISRQELVHLVSDIFGRAPDLVSQFHSFVNNCEVMHDPLHSILHVTLAEPVPQLCEQLRGHGYGRAGAGRRLGTARHATHVQPRHAQSEAAEGQVHDQAAQ</sequence>
<evidence type="ECO:0000256" key="1">
    <source>
        <dbReference type="ARBA" id="ARBA00004123"/>
    </source>
</evidence>
<dbReference type="InterPro" id="IPR039774">
    <property type="entry name" value="Sin3-like"/>
</dbReference>
<feature type="region of interest" description="Disordered" evidence="5">
    <location>
        <begin position="161"/>
        <end position="187"/>
    </location>
</feature>
<dbReference type="InterPro" id="IPR003822">
    <property type="entry name" value="PAH"/>
</dbReference>
<proteinExistence type="predicted"/>
<evidence type="ECO:0000313" key="6">
    <source>
        <dbReference type="EMBL" id="KAF5825831.1"/>
    </source>
</evidence>
<dbReference type="SUPFAM" id="SSF47762">
    <property type="entry name" value="PAH2 domain"/>
    <property type="match status" value="1"/>
</dbReference>
<dbReference type="InterPro" id="IPR036600">
    <property type="entry name" value="PAH_sf"/>
</dbReference>
<dbReference type="EMBL" id="MU071893">
    <property type="protein sequence ID" value="KAF5825831.1"/>
    <property type="molecule type" value="Genomic_DNA"/>
</dbReference>
<evidence type="ECO:0000256" key="4">
    <source>
        <dbReference type="PROSITE-ProRule" id="PRU00810"/>
    </source>
</evidence>
<gene>
    <name evidence="6" type="ORF">DUNSADRAFT_6612</name>
</gene>
<keyword evidence="2" id="KW-0678">Repressor</keyword>
<organism evidence="6 7">
    <name type="scientific">Dunaliella salina</name>
    <name type="common">Green alga</name>
    <name type="synonym">Protococcus salinus</name>
    <dbReference type="NCBI Taxonomy" id="3046"/>
    <lineage>
        <taxon>Eukaryota</taxon>
        <taxon>Viridiplantae</taxon>
        <taxon>Chlorophyta</taxon>
        <taxon>core chlorophytes</taxon>
        <taxon>Chlorophyceae</taxon>
        <taxon>CS clade</taxon>
        <taxon>Chlamydomonadales</taxon>
        <taxon>Dunaliellaceae</taxon>
        <taxon>Dunaliella</taxon>
    </lineage>
</organism>
<evidence type="ECO:0000256" key="2">
    <source>
        <dbReference type="ARBA" id="ARBA00022491"/>
    </source>
</evidence>
<evidence type="ECO:0000256" key="5">
    <source>
        <dbReference type="SAM" id="MobiDB-lite"/>
    </source>
</evidence>
<accession>A0ABQ7FTR9</accession>
<dbReference type="Pfam" id="PF02671">
    <property type="entry name" value="PAH"/>
    <property type="match status" value="1"/>
</dbReference>
<dbReference type="PANTHER" id="PTHR12346:SF0">
    <property type="entry name" value="SIN3A, ISOFORM G"/>
    <property type="match status" value="1"/>
</dbReference>
<name>A0ABQ7FTR9_DUNSA</name>
<comment type="caution">
    <text evidence="6">The sequence shown here is derived from an EMBL/GenBank/DDBJ whole genome shotgun (WGS) entry which is preliminary data.</text>
</comment>
<protein>
    <submittedName>
        <fullName evidence="6">Uncharacterized protein</fullName>
    </submittedName>
</protein>
<dbReference type="Proteomes" id="UP000815325">
    <property type="component" value="Unassembled WGS sequence"/>
</dbReference>
<dbReference type="Gene3D" id="1.20.1160.11">
    <property type="entry name" value="Paired amphipathic helix"/>
    <property type="match status" value="1"/>
</dbReference>
<evidence type="ECO:0000313" key="7">
    <source>
        <dbReference type="Proteomes" id="UP000815325"/>
    </source>
</evidence>
<dbReference type="PROSITE" id="PS51477">
    <property type="entry name" value="PAH"/>
    <property type="match status" value="1"/>
</dbReference>
<dbReference type="PANTHER" id="PTHR12346">
    <property type="entry name" value="SIN3B-RELATED"/>
    <property type="match status" value="1"/>
</dbReference>
<keyword evidence="7" id="KW-1185">Reference proteome</keyword>
<keyword evidence="3 4" id="KW-0539">Nucleus</keyword>